<keyword evidence="5" id="KW-0560">Oxidoreductase</keyword>
<comment type="caution">
    <text evidence="8">The sequence shown here is derived from an EMBL/GenBank/DDBJ whole genome shotgun (WGS) entry which is preliminary data.</text>
</comment>
<evidence type="ECO:0000256" key="6">
    <source>
        <dbReference type="ARBA" id="ARBA00023004"/>
    </source>
</evidence>
<dbReference type="InterPro" id="IPR050476">
    <property type="entry name" value="Insect_CytP450_Detox"/>
</dbReference>
<dbReference type="InterPro" id="IPR036396">
    <property type="entry name" value="Cyt_P450_sf"/>
</dbReference>
<keyword evidence="7" id="KW-0503">Monooxygenase</keyword>
<dbReference type="Pfam" id="PF00067">
    <property type="entry name" value="p450"/>
    <property type="match status" value="1"/>
</dbReference>
<accession>A0A4U5MDG9</accession>
<dbReference type="InterPro" id="IPR002401">
    <property type="entry name" value="Cyt_P450_E_grp-I"/>
</dbReference>
<evidence type="ECO:0000313" key="8">
    <source>
        <dbReference type="EMBL" id="TKR67171.1"/>
    </source>
</evidence>
<dbReference type="OrthoDB" id="2789670at2759"/>
<gene>
    <name evidence="8" type="ORF">L596_023363</name>
</gene>
<evidence type="ECO:0000256" key="1">
    <source>
        <dbReference type="ARBA" id="ARBA00001971"/>
    </source>
</evidence>
<reference evidence="8 9" key="1">
    <citation type="journal article" date="2015" name="Genome Biol.">
        <title>Comparative genomics of Steinernema reveals deeply conserved gene regulatory networks.</title>
        <authorList>
            <person name="Dillman A.R."/>
            <person name="Macchietto M."/>
            <person name="Porter C.F."/>
            <person name="Rogers A."/>
            <person name="Williams B."/>
            <person name="Antoshechkin I."/>
            <person name="Lee M.M."/>
            <person name="Goodwin Z."/>
            <person name="Lu X."/>
            <person name="Lewis E.E."/>
            <person name="Goodrich-Blair H."/>
            <person name="Stock S.P."/>
            <person name="Adams B.J."/>
            <person name="Sternberg P.W."/>
            <person name="Mortazavi A."/>
        </authorList>
    </citation>
    <scope>NUCLEOTIDE SEQUENCE [LARGE SCALE GENOMIC DNA]</scope>
    <source>
        <strain evidence="8 9">ALL</strain>
    </source>
</reference>
<proteinExistence type="inferred from homology"/>
<sequence>MAALLLLAAFLLLAVVLFYKKRTLYWKRRGIPGPEPSLVVGNLLHLLNYNFPGVLQLREWTKKYGKCYGIQEGWNNVLVVSNVDMLQELFVKKFECFHGRKLFSLAPDPDTEPIVNVFDARGARWKRLRNMSNSSFTVNHLKKVMPTVQHSVDVMVEFLNEKADKGESFDIHPSVECITSQLMTRLIFRFYQELTMDVIERIAMGQKGSRQFQNPFIDDVKGVFTRKHDLFFTVTPVAFPFLKNVVRKLLWSSYSFKEMLDKFFRTVGERKEARDRGEREELDEFGNARVDFIDVFLDAECDEVHEESEFIRSGQKVEKKLTMGEVVSQCLVFLLAGFDTTANSLAYVTFCLAKNPSIQRRLQEEIEKICSDGEITYDQLQKLSFMDKVVKETLRLYPLTSFASSRLCMKSTTLGNIKVRKGDYVQADVFSVHYDDKLWPNPEKFDPDRWNSDEKRHPSLGYLLELGRECASVCGWLFWNKNCSDQDPPEIQHCFCA</sequence>
<evidence type="ECO:0008006" key="10">
    <source>
        <dbReference type="Google" id="ProtNLM"/>
    </source>
</evidence>
<evidence type="ECO:0000256" key="5">
    <source>
        <dbReference type="ARBA" id="ARBA00023002"/>
    </source>
</evidence>
<protein>
    <recommendedName>
        <fullName evidence="10">Cytochrome P450</fullName>
    </recommendedName>
</protein>
<dbReference type="SUPFAM" id="SSF48264">
    <property type="entry name" value="Cytochrome P450"/>
    <property type="match status" value="1"/>
</dbReference>
<evidence type="ECO:0000256" key="2">
    <source>
        <dbReference type="ARBA" id="ARBA00010617"/>
    </source>
</evidence>
<evidence type="ECO:0000256" key="7">
    <source>
        <dbReference type="ARBA" id="ARBA00023033"/>
    </source>
</evidence>
<dbReference type="PANTHER" id="PTHR24292:SF102">
    <property type="entry name" value="CYTOCHROME P450 FAMILY-RELATED"/>
    <property type="match status" value="1"/>
</dbReference>
<dbReference type="Gene3D" id="1.10.630.10">
    <property type="entry name" value="Cytochrome P450"/>
    <property type="match status" value="1"/>
</dbReference>
<dbReference type="PRINTS" id="PR00463">
    <property type="entry name" value="EP450I"/>
</dbReference>
<dbReference type="GO" id="GO:0005506">
    <property type="term" value="F:iron ion binding"/>
    <property type="evidence" value="ECO:0007669"/>
    <property type="project" value="InterPro"/>
</dbReference>
<dbReference type="GO" id="GO:0020037">
    <property type="term" value="F:heme binding"/>
    <property type="evidence" value="ECO:0007669"/>
    <property type="project" value="InterPro"/>
</dbReference>
<name>A0A4U5MDG9_STECR</name>
<dbReference type="PRINTS" id="PR00385">
    <property type="entry name" value="P450"/>
</dbReference>
<dbReference type="EMBL" id="AZBU02000008">
    <property type="protein sequence ID" value="TKR67171.1"/>
    <property type="molecule type" value="Genomic_DNA"/>
</dbReference>
<reference evidence="8 9" key="2">
    <citation type="journal article" date="2019" name="G3 (Bethesda)">
        <title>Hybrid Assembly of the Genome of the Entomopathogenic Nematode Steinernema carpocapsae Identifies the X-Chromosome.</title>
        <authorList>
            <person name="Serra L."/>
            <person name="Macchietto M."/>
            <person name="Macias-Munoz A."/>
            <person name="McGill C.J."/>
            <person name="Rodriguez I.M."/>
            <person name="Rodriguez B."/>
            <person name="Murad R."/>
            <person name="Mortazavi A."/>
        </authorList>
    </citation>
    <scope>NUCLEOTIDE SEQUENCE [LARGE SCALE GENOMIC DNA]</scope>
    <source>
        <strain evidence="8 9">ALL</strain>
    </source>
</reference>
<keyword evidence="3" id="KW-0349">Heme</keyword>
<dbReference type="AlphaFoldDB" id="A0A4U5MDG9"/>
<evidence type="ECO:0000256" key="3">
    <source>
        <dbReference type="ARBA" id="ARBA00022617"/>
    </source>
</evidence>
<keyword evidence="9" id="KW-1185">Reference proteome</keyword>
<comment type="cofactor">
    <cofactor evidence="1">
        <name>heme</name>
        <dbReference type="ChEBI" id="CHEBI:30413"/>
    </cofactor>
</comment>
<evidence type="ECO:0000256" key="4">
    <source>
        <dbReference type="ARBA" id="ARBA00022723"/>
    </source>
</evidence>
<dbReference type="PANTHER" id="PTHR24292">
    <property type="entry name" value="CYTOCHROME P450"/>
    <property type="match status" value="1"/>
</dbReference>
<dbReference type="Proteomes" id="UP000298663">
    <property type="component" value="Unassembled WGS sequence"/>
</dbReference>
<dbReference type="GO" id="GO:0016705">
    <property type="term" value="F:oxidoreductase activity, acting on paired donors, with incorporation or reduction of molecular oxygen"/>
    <property type="evidence" value="ECO:0007669"/>
    <property type="project" value="InterPro"/>
</dbReference>
<keyword evidence="4" id="KW-0479">Metal-binding</keyword>
<comment type="similarity">
    <text evidence="2">Belongs to the cytochrome P450 family.</text>
</comment>
<keyword evidence="6" id="KW-0408">Iron</keyword>
<organism evidence="8 9">
    <name type="scientific">Steinernema carpocapsae</name>
    <name type="common">Entomopathogenic nematode</name>
    <dbReference type="NCBI Taxonomy" id="34508"/>
    <lineage>
        <taxon>Eukaryota</taxon>
        <taxon>Metazoa</taxon>
        <taxon>Ecdysozoa</taxon>
        <taxon>Nematoda</taxon>
        <taxon>Chromadorea</taxon>
        <taxon>Rhabditida</taxon>
        <taxon>Tylenchina</taxon>
        <taxon>Panagrolaimomorpha</taxon>
        <taxon>Strongyloidoidea</taxon>
        <taxon>Steinernematidae</taxon>
        <taxon>Steinernema</taxon>
    </lineage>
</organism>
<dbReference type="GO" id="GO:0004497">
    <property type="term" value="F:monooxygenase activity"/>
    <property type="evidence" value="ECO:0007669"/>
    <property type="project" value="UniProtKB-KW"/>
</dbReference>
<dbReference type="STRING" id="34508.A0A4U5MDG9"/>
<evidence type="ECO:0000313" key="9">
    <source>
        <dbReference type="Proteomes" id="UP000298663"/>
    </source>
</evidence>
<dbReference type="FunFam" id="1.10.630.10:FF:000182">
    <property type="entry name" value="Cytochrome P450 3A4"/>
    <property type="match status" value="1"/>
</dbReference>
<dbReference type="InterPro" id="IPR001128">
    <property type="entry name" value="Cyt_P450"/>
</dbReference>